<proteinExistence type="predicted"/>
<feature type="region of interest" description="Disordered" evidence="1">
    <location>
        <begin position="85"/>
        <end position="111"/>
    </location>
</feature>
<dbReference type="Gene3D" id="3.30.60.20">
    <property type="match status" value="1"/>
</dbReference>
<feature type="compositionally biased region" description="Low complexity" evidence="1">
    <location>
        <begin position="27"/>
        <end position="47"/>
    </location>
</feature>
<dbReference type="AlphaFoldDB" id="A0A3S5AF59"/>
<gene>
    <name evidence="2" type="ORF">PXEA_LOCUS8353</name>
</gene>
<accession>A0A3S5AF59</accession>
<feature type="compositionally biased region" description="Low complexity" evidence="1">
    <location>
        <begin position="1"/>
        <end position="13"/>
    </location>
</feature>
<protein>
    <recommendedName>
        <fullName evidence="4">Phorbol-ester/DAG-type domain-containing protein</fullName>
    </recommendedName>
</protein>
<feature type="region of interest" description="Disordered" evidence="1">
    <location>
        <begin position="1"/>
        <end position="58"/>
    </location>
</feature>
<reference evidence="2" key="1">
    <citation type="submission" date="2018-11" db="EMBL/GenBank/DDBJ databases">
        <authorList>
            <consortium name="Pathogen Informatics"/>
        </authorList>
    </citation>
    <scope>NUCLEOTIDE SEQUENCE</scope>
</reference>
<evidence type="ECO:0000313" key="2">
    <source>
        <dbReference type="EMBL" id="VEL14913.1"/>
    </source>
</evidence>
<sequence>MSFSSSNTYSATSPGPSVAASIFSNCPPTTTSSSSVVSSHPRPVTTTAPGSSGTHQPQLTSLLAQGSSGQGITSKSNLLHSQDSLVTQDDVDTETVNADTDTDTDAEAPDCPWRQINETTNTENHGPTCLNRDVATTPLNGSTLSNSLDNRPCPAIHGAAPTMTTTTSVTPSTSVLATATLLVLGHRLQRMQFRKMAFCDLCHRACWSMLTPPLALQCLHCQRP</sequence>
<evidence type="ECO:0008006" key="4">
    <source>
        <dbReference type="Google" id="ProtNLM"/>
    </source>
</evidence>
<dbReference type="OrthoDB" id="2156623at2759"/>
<dbReference type="EMBL" id="CAAALY010022749">
    <property type="protein sequence ID" value="VEL14913.1"/>
    <property type="molecule type" value="Genomic_DNA"/>
</dbReference>
<feature type="compositionally biased region" description="Polar residues" evidence="1">
    <location>
        <begin position="48"/>
        <end position="58"/>
    </location>
</feature>
<dbReference type="Proteomes" id="UP000784294">
    <property type="component" value="Unassembled WGS sequence"/>
</dbReference>
<keyword evidence="3" id="KW-1185">Reference proteome</keyword>
<name>A0A3S5AF59_9PLAT</name>
<dbReference type="SUPFAM" id="SSF57889">
    <property type="entry name" value="Cysteine-rich domain"/>
    <property type="match status" value="1"/>
</dbReference>
<dbReference type="InterPro" id="IPR046349">
    <property type="entry name" value="C1-like_sf"/>
</dbReference>
<evidence type="ECO:0000256" key="1">
    <source>
        <dbReference type="SAM" id="MobiDB-lite"/>
    </source>
</evidence>
<organism evidence="2 3">
    <name type="scientific">Protopolystoma xenopodis</name>
    <dbReference type="NCBI Taxonomy" id="117903"/>
    <lineage>
        <taxon>Eukaryota</taxon>
        <taxon>Metazoa</taxon>
        <taxon>Spiralia</taxon>
        <taxon>Lophotrochozoa</taxon>
        <taxon>Platyhelminthes</taxon>
        <taxon>Monogenea</taxon>
        <taxon>Polyopisthocotylea</taxon>
        <taxon>Polystomatidea</taxon>
        <taxon>Polystomatidae</taxon>
        <taxon>Protopolystoma</taxon>
    </lineage>
</organism>
<evidence type="ECO:0000313" key="3">
    <source>
        <dbReference type="Proteomes" id="UP000784294"/>
    </source>
</evidence>
<comment type="caution">
    <text evidence="2">The sequence shown here is derived from an EMBL/GenBank/DDBJ whole genome shotgun (WGS) entry which is preliminary data.</text>
</comment>